<dbReference type="InterPro" id="IPR017853">
    <property type="entry name" value="GH"/>
</dbReference>
<dbReference type="PANTHER" id="PTHR43053:SF3">
    <property type="entry name" value="ALPHA-GALACTOSIDASE C-RELATED"/>
    <property type="match status" value="1"/>
</dbReference>
<dbReference type="InterPro" id="IPR002252">
    <property type="entry name" value="Glyco_hydro_36"/>
</dbReference>
<evidence type="ECO:0000256" key="4">
    <source>
        <dbReference type="ARBA" id="ARBA00023295"/>
    </source>
</evidence>
<dbReference type="STRING" id="48936.NJ75_01066"/>
<dbReference type="Gene3D" id="3.20.20.70">
    <property type="entry name" value="Aldolase class I"/>
    <property type="match status" value="1"/>
</dbReference>
<dbReference type="AlphaFoldDB" id="A0A0B8ZQC7"/>
<evidence type="ECO:0000256" key="2">
    <source>
        <dbReference type="ARBA" id="ARBA00012755"/>
    </source>
</evidence>
<dbReference type="InterPro" id="IPR050985">
    <property type="entry name" value="Alpha-glycosidase_related"/>
</dbReference>
<dbReference type="Pfam" id="PF02065">
    <property type="entry name" value="Melibiase"/>
    <property type="match status" value="1"/>
</dbReference>
<gene>
    <name evidence="6" type="ORF">NJ75_01066</name>
</gene>
<dbReference type="InterPro" id="IPR031704">
    <property type="entry name" value="Glyco_hydro_36_N"/>
</dbReference>
<dbReference type="EMBL" id="JRVC01000004">
    <property type="protein sequence ID" value="KHS48399.1"/>
    <property type="molecule type" value="Genomic_DNA"/>
</dbReference>
<dbReference type="GO" id="GO:0004557">
    <property type="term" value="F:alpha-galactosidase activity"/>
    <property type="evidence" value="ECO:0007669"/>
    <property type="project" value="UniProtKB-EC"/>
</dbReference>
<name>A0A0B8ZQC7_9SPHN</name>
<dbReference type="FunFam" id="3.20.20.70:FF:000118">
    <property type="entry name" value="Alpha-galactosidase"/>
    <property type="match status" value="1"/>
</dbReference>
<dbReference type="Proteomes" id="UP000031338">
    <property type="component" value="Unassembled WGS sequence"/>
</dbReference>
<keyword evidence="4" id="KW-0326">Glycosidase</keyword>
<dbReference type="InterPro" id="IPR013785">
    <property type="entry name" value="Aldolase_TIM"/>
</dbReference>
<organism evidence="6 7">
    <name type="scientific">Novosphingobium subterraneum</name>
    <dbReference type="NCBI Taxonomy" id="48936"/>
    <lineage>
        <taxon>Bacteria</taxon>
        <taxon>Pseudomonadati</taxon>
        <taxon>Pseudomonadota</taxon>
        <taxon>Alphaproteobacteria</taxon>
        <taxon>Sphingomonadales</taxon>
        <taxon>Sphingomonadaceae</taxon>
        <taxon>Novosphingobium</taxon>
    </lineage>
</organism>
<evidence type="ECO:0000313" key="7">
    <source>
        <dbReference type="Proteomes" id="UP000031338"/>
    </source>
</evidence>
<evidence type="ECO:0000256" key="1">
    <source>
        <dbReference type="ARBA" id="ARBA00001255"/>
    </source>
</evidence>
<dbReference type="RefSeq" id="WP_039332142.1">
    <property type="nucleotide sequence ID" value="NZ_JRVC01000004.1"/>
</dbReference>
<dbReference type="Gene3D" id="2.70.98.60">
    <property type="entry name" value="alpha-galactosidase from lactobacil brevis"/>
    <property type="match status" value="1"/>
</dbReference>
<dbReference type="EC" id="3.2.1.22" evidence="2"/>
<dbReference type="PATRIC" id="fig|48936.3.peg.1079"/>
<dbReference type="Pfam" id="PF16875">
    <property type="entry name" value="Glyco_hydro_36N"/>
    <property type="match status" value="1"/>
</dbReference>
<dbReference type="InterPro" id="IPR000111">
    <property type="entry name" value="Glyco_hydro_27/36_CS"/>
</dbReference>
<dbReference type="SUPFAM" id="SSF51445">
    <property type="entry name" value="(Trans)glycosidases"/>
    <property type="match status" value="1"/>
</dbReference>
<sequence length="699" mass="76150">MSRTFALHTGTASLAWDTAEGRAPVWRHFGPTVETQGLPPLSDLRGPASYSLDHDVPFCSVPVSGLGWFGPAFLKVSSAGKCLDIDFSAVDVSDGAGCVIIRCRDEDSGVEVEQTFEVSGRACVCRSVVRNVGDLAFSVDWLASAMLPLPSTSGRIVSWRGRHNAELVECCEAMPQQSWVREVRRGISGHGGPGGVFVLDHGATLHQGTVRALQLAWSADNRVAIERDDEGCWIMSAGALLQPGEVTLSPGDSWTAPDAIFTVSTEGRNGAASAFHDAVRARLQWPGRTMRPRPVHLNSWEACYFDHDEARIVALAEAAASVGVERFILDDGWFRNRDDDTSGLGDWTADPRKYPNGLKPLADRVNALGMEFGLWVEPEMINPDSDLYRAHPDWALSLPGRPQPTARNQLVLDMARTDVRDYLFDCLDALLTELPITYLKWDHNRDLAPAGGAAQLRGVYALLARVRAAHPGVEVESCAGGGGRNDAGMAEFCHRYWTSDNIDAVSRISIQRGFLSFLPPEVMGSHIAASPAHATGRSHPLAFRAAMALTGHLGVEMDPRTLSEGERAELAGWISFYKQWRDLLHQGRVWLGEGADGILWQAQGKEDELLLFIIRAEPPADRRPQPLPLPFAAGGGWWDVQLMRIAGGEGGHAMQSAPLFEAMIAEPQKFSASWLAHSGLPLPPSKAETVSIFHMRKCA</sequence>
<dbReference type="GO" id="GO:0016052">
    <property type="term" value="P:carbohydrate catabolic process"/>
    <property type="evidence" value="ECO:0007669"/>
    <property type="project" value="InterPro"/>
</dbReference>
<proteinExistence type="predicted"/>
<accession>A0A0B8ZQC7</accession>
<feature type="domain" description="Glycosyl hydrolase family 36 N-terminal" evidence="5">
    <location>
        <begin position="24"/>
        <end position="248"/>
    </location>
</feature>
<dbReference type="PROSITE" id="PS00512">
    <property type="entry name" value="ALPHA_GALACTOSIDASE"/>
    <property type="match status" value="1"/>
</dbReference>
<evidence type="ECO:0000259" key="5">
    <source>
        <dbReference type="Pfam" id="PF16875"/>
    </source>
</evidence>
<keyword evidence="3 6" id="KW-0378">Hydrolase</keyword>
<keyword evidence="7" id="KW-1185">Reference proteome</keyword>
<protein>
    <recommendedName>
        <fullName evidence="2">alpha-galactosidase</fullName>
        <ecNumber evidence="2">3.2.1.22</ecNumber>
    </recommendedName>
</protein>
<dbReference type="InterPro" id="IPR038417">
    <property type="entry name" value="Alpga-gal_N_sf"/>
</dbReference>
<evidence type="ECO:0000313" key="6">
    <source>
        <dbReference type="EMBL" id="KHS48399.1"/>
    </source>
</evidence>
<dbReference type="PRINTS" id="PR00743">
    <property type="entry name" value="GLHYDRLASE36"/>
</dbReference>
<comment type="caution">
    <text evidence="6">The sequence shown here is derived from an EMBL/GenBank/DDBJ whole genome shotgun (WGS) entry which is preliminary data.</text>
</comment>
<evidence type="ECO:0000256" key="3">
    <source>
        <dbReference type="ARBA" id="ARBA00022801"/>
    </source>
</evidence>
<dbReference type="CDD" id="cd14791">
    <property type="entry name" value="GH36"/>
    <property type="match status" value="1"/>
</dbReference>
<reference evidence="6 7" key="1">
    <citation type="submission" date="2014-10" db="EMBL/GenBank/DDBJ databases">
        <title>Draft genome sequence of Novosphingobium subterraneum DSM 12447.</title>
        <authorList>
            <person name="Gan H.M."/>
            <person name="Gan H.Y."/>
            <person name="Savka M.A."/>
        </authorList>
    </citation>
    <scope>NUCLEOTIDE SEQUENCE [LARGE SCALE GENOMIC DNA]</scope>
    <source>
        <strain evidence="6 7">DSM 12447</strain>
    </source>
</reference>
<dbReference type="PANTHER" id="PTHR43053">
    <property type="entry name" value="GLYCOSIDASE FAMILY 31"/>
    <property type="match status" value="1"/>
</dbReference>
<comment type="catalytic activity">
    <reaction evidence="1">
        <text>Hydrolysis of terminal, non-reducing alpha-D-galactose residues in alpha-D-galactosides, including galactose oligosaccharides, galactomannans and galactolipids.</text>
        <dbReference type="EC" id="3.2.1.22"/>
    </reaction>
</comment>